<evidence type="ECO:0000313" key="3">
    <source>
        <dbReference type="Proteomes" id="UP000541109"/>
    </source>
</evidence>
<organism evidence="2 3">
    <name type="scientific">Stappia albiluteola</name>
    <dbReference type="NCBI Taxonomy" id="2758565"/>
    <lineage>
        <taxon>Bacteria</taxon>
        <taxon>Pseudomonadati</taxon>
        <taxon>Pseudomonadota</taxon>
        <taxon>Alphaproteobacteria</taxon>
        <taxon>Hyphomicrobiales</taxon>
        <taxon>Stappiaceae</taxon>
        <taxon>Stappia</taxon>
    </lineage>
</organism>
<name>A0A839AEB3_9HYPH</name>
<dbReference type="Proteomes" id="UP000541109">
    <property type="component" value="Unassembled WGS sequence"/>
</dbReference>
<evidence type="ECO:0000259" key="1">
    <source>
        <dbReference type="Pfam" id="PF20056"/>
    </source>
</evidence>
<comment type="caution">
    <text evidence="2">The sequence shown here is derived from an EMBL/GenBank/DDBJ whole genome shotgun (WGS) entry which is preliminary data.</text>
</comment>
<reference evidence="2 3" key="1">
    <citation type="submission" date="2020-07" db="EMBL/GenBank/DDBJ databases">
        <title>Stappia sp., F7233, whole genome shotgun sequencing project.</title>
        <authorList>
            <person name="Jiang S."/>
            <person name="Liu Z.W."/>
            <person name="Du Z.J."/>
        </authorList>
    </citation>
    <scope>NUCLEOTIDE SEQUENCE [LARGE SCALE GENOMIC DNA]</scope>
    <source>
        <strain evidence="2 3">F7233</strain>
    </source>
</reference>
<accession>A0A839AEB3</accession>
<dbReference type="InterPro" id="IPR045601">
    <property type="entry name" value="DUF6455"/>
</dbReference>
<gene>
    <name evidence="2" type="ORF">H2509_12900</name>
</gene>
<dbReference type="AlphaFoldDB" id="A0A839AEB3"/>
<dbReference type="Pfam" id="PF20056">
    <property type="entry name" value="DUF6455"/>
    <property type="match status" value="1"/>
</dbReference>
<proteinExistence type="predicted"/>
<evidence type="ECO:0000313" key="2">
    <source>
        <dbReference type="EMBL" id="MBA5778023.1"/>
    </source>
</evidence>
<keyword evidence="3" id="KW-1185">Reference proteome</keyword>
<protein>
    <recommendedName>
        <fullName evidence="1">DUF6455 domain-containing protein</fullName>
    </recommendedName>
</protein>
<feature type="domain" description="DUF6455" evidence="1">
    <location>
        <begin position="3"/>
        <end position="79"/>
    </location>
</feature>
<sequence>MDRMSEKASLMGRMITTVGAIDHIPTSQSGDGQLRRAATRCMGCGKPGECAEWLEEHQAGADHAPGFCPNGALFDEWKTAG</sequence>
<dbReference type="EMBL" id="JACFXV010000054">
    <property type="protein sequence ID" value="MBA5778023.1"/>
    <property type="molecule type" value="Genomic_DNA"/>
</dbReference>